<dbReference type="OrthoDB" id="346910at2759"/>
<keyword evidence="2" id="KW-0446">Lipid-binding</keyword>
<dbReference type="InterPro" id="IPR014352">
    <property type="entry name" value="FERM/acyl-CoA-bd_prot_sf"/>
</dbReference>
<accession>A0A9P0H6T8</accession>
<feature type="domain" description="ACB" evidence="3">
    <location>
        <begin position="3"/>
        <end position="88"/>
    </location>
</feature>
<evidence type="ECO:0000259" key="3">
    <source>
        <dbReference type="PROSITE" id="PS51228"/>
    </source>
</evidence>
<gene>
    <name evidence="4" type="ORF">NEZAVI_LOCUS6538</name>
</gene>
<dbReference type="SUPFAM" id="SSF47027">
    <property type="entry name" value="Acyl-CoA binding protein"/>
    <property type="match status" value="1"/>
</dbReference>
<dbReference type="FunFam" id="1.20.80.10:FF:000010">
    <property type="entry name" value="Acyl-CoA-binding domain-containing protein 5"/>
    <property type="match status" value="1"/>
</dbReference>
<dbReference type="InterPro" id="IPR035984">
    <property type="entry name" value="Acyl-CoA-binding_sf"/>
</dbReference>
<keyword evidence="5" id="KW-1185">Reference proteome</keyword>
<organism evidence="4 5">
    <name type="scientific">Nezara viridula</name>
    <name type="common">Southern green stink bug</name>
    <name type="synonym">Cimex viridulus</name>
    <dbReference type="NCBI Taxonomy" id="85310"/>
    <lineage>
        <taxon>Eukaryota</taxon>
        <taxon>Metazoa</taxon>
        <taxon>Ecdysozoa</taxon>
        <taxon>Arthropoda</taxon>
        <taxon>Hexapoda</taxon>
        <taxon>Insecta</taxon>
        <taxon>Pterygota</taxon>
        <taxon>Neoptera</taxon>
        <taxon>Paraneoptera</taxon>
        <taxon>Hemiptera</taxon>
        <taxon>Heteroptera</taxon>
        <taxon>Panheteroptera</taxon>
        <taxon>Pentatomomorpha</taxon>
        <taxon>Pentatomoidea</taxon>
        <taxon>Pentatomidae</taxon>
        <taxon>Pentatominae</taxon>
        <taxon>Nezara</taxon>
    </lineage>
</organism>
<evidence type="ECO:0000313" key="5">
    <source>
        <dbReference type="Proteomes" id="UP001152798"/>
    </source>
</evidence>
<dbReference type="PRINTS" id="PR00689">
    <property type="entry name" value="ACOABINDINGP"/>
</dbReference>
<dbReference type="GO" id="GO:0000062">
    <property type="term" value="F:fatty-acyl-CoA binding"/>
    <property type="evidence" value="ECO:0007669"/>
    <property type="project" value="InterPro"/>
</dbReference>
<protein>
    <recommendedName>
        <fullName evidence="3">ACB domain-containing protein</fullName>
    </recommendedName>
</protein>
<dbReference type="Pfam" id="PF00887">
    <property type="entry name" value="ACBP"/>
    <property type="match status" value="1"/>
</dbReference>
<dbReference type="PANTHER" id="PTHR23310:SF62">
    <property type="entry name" value="ACYL-COA BINDING PROTEIN 1, ISOFORM A"/>
    <property type="match status" value="1"/>
</dbReference>
<name>A0A9P0H6T8_NEZVI</name>
<evidence type="ECO:0000256" key="2">
    <source>
        <dbReference type="ARBA" id="ARBA00023121"/>
    </source>
</evidence>
<reference evidence="4" key="1">
    <citation type="submission" date="2022-01" db="EMBL/GenBank/DDBJ databases">
        <authorList>
            <person name="King R."/>
        </authorList>
    </citation>
    <scope>NUCLEOTIDE SEQUENCE</scope>
</reference>
<dbReference type="Proteomes" id="UP001152798">
    <property type="component" value="Chromosome 3"/>
</dbReference>
<dbReference type="InterPro" id="IPR000582">
    <property type="entry name" value="Acyl-CoA-binding_protein"/>
</dbReference>
<comment type="similarity">
    <text evidence="1">Belongs to the ACBP family.</text>
</comment>
<dbReference type="PROSITE" id="PS51228">
    <property type="entry name" value="ACB_2"/>
    <property type="match status" value="1"/>
</dbReference>
<evidence type="ECO:0000313" key="4">
    <source>
        <dbReference type="EMBL" id="CAH1396479.1"/>
    </source>
</evidence>
<evidence type="ECO:0000256" key="1">
    <source>
        <dbReference type="ARBA" id="ARBA00005567"/>
    </source>
</evidence>
<dbReference type="AlphaFoldDB" id="A0A9P0H6T8"/>
<sequence length="89" mass="9852">MSLDENFNTAAEDVKALQGTPDDQELLEIYALFKQGTVGDCNTSKPGMFDFKGKAKWEAWNAKKGTAQDAAKESYIEKVKTLIGKYGKK</sequence>
<dbReference type="EMBL" id="OV725079">
    <property type="protein sequence ID" value="CAH1396479.1"/>
    <property type="molecule type" value="Genomic_DNA"/>
</dbReference>
<proteinExistence type="inferred from homology"/>
<dbReference type="GO" id="GO:0006631">
    <property type="term" value="P:fatty acid metabolic process"/>
    <property type="evidence" value="ECO:0007669"/>
    <property type="project" value="TreeGrafter"/>
</dbReference>
<dbReference type="PANTHER" id="PTHR23310">
    <property type="entry name" value="ACYL-COA-BINDING PROTEIN, ACBP"/>
    <property type="match status" value="1"/>
</dbReference>
<dbReference type="GO" id="GO:0019915">
    <property type="term" value="P:lipid storage"/>
    <property type="evidence" value="ECO:0007669"/>
    <property type="project" value="UniProtKB-ARBA"/>
</dbReference>
<dbReference type="Gene3D" id="1.20.80.10">
    <property type="match status" value="1"/>
</dbReference>